<dbReference type="OrthoDB" id="2333384at2759"/>
<dbReference type="Gene3D" id="2.60.40.640">
    <property type="match status" value="2"/>
</dbReference>
<dbReference type="SMART" id="SM01017">
    <property type="entry name" value="Arrestin_C"/>
    <property type="match status" value="1"/>
</dbReference>
<dbReference type="InterPro" id="IPR014752">
    <property type="entry name" value="Arrestin-like_C"/>
</dbReference>
<evidence type="ECO:0000313" key="4">
    <source>
        <dbReference type="EMBL" id="RCN49577.1"/>
    </source>
</evidence>
<dbReference type="InterPro" id="IPR014756">
    <property type="entry name" value="Ig_E-set"/>
</dbReference>
<dbReference type="GO" id="GO:0005737">
    <property type="term" value="C:cytoplasm"/>
    <property type="evidence" value="ECO:0007669"/>
    <property type="project" value="TreeGrafter"/>
</dbReference>
<evidence type="ECO:0000256" key="2">
    <source>
        <dbReference type="SAM" id="MobiDB-lite"/>
    </source>
</evidence>
<dbReference type="Pfam" id="PF00339">
    <property type="entry name" value="Arrestin_N"/>
    <property type="match status" value="1"/>
</dbReference>
<comment type="similarity">
    <text evidence="1">Belongs to the arrestin family.</text>
</comment>
<keyword evidence="5" id="KW-1185">Reference proteome</keyword>
<gene>
    <name evidence="4" type="ORF">ANCCAN_04349</name>
</gene>
<dbReference type="InterPro" id="IPR011022">
    <property type="entry name" value="Arrestin_C-like"/>
</dbReference>
<organism evidence="4 5">
    <name type="scientific">Ancylostoma caninum</name>
    <name type="common">Dog hookworm</name>
    <dbReference type="NCBI Taxonomy" id="29170"/>
    <lineage>
        <taxon>Eukaryota</taxon>
        <taxon>Metazoa</taxon>
        <taxon>Ecdysozoa</taxon>
        <taxon>Nematoda</taxon>
        <taxon>Chromadorea</taxon>
        <taxon>Rhabditida</taxon>
        <taxon>Rhabditina</taxon>
        <taxon>Rhabditomorpha</taxon>
        <taxon>Strongyloidea</taxon>
        <taxon>Ancylostomatidae</taxon>
        <taxon>Ancylostomatinae</taxon>
        <taxon>Ancylostoma</taxon>
    </lineage>
</organism>
<protein>
    <submittedName>
        <fullName evidence="4">Arrestin domain protein</fullName>
    </submittedName>
</protein>
<dbReference type="InterPro" id="IPR011021">
    <property type="entry name" value="Arrestin-like_N"/>
</dbReference>
<dbReference type="EMBL" id="JOJR01000032">
    <property type="protein sequence ID" value="RCN49577.1"/>
    <property type="molecule type" value="Genomic_DNA"/>
</dbReference>
<dbReference type="PANTHER" id="PTHR11188:SF175">
    <property type="entry name" value="ARRESTIN C-TERMINAL-LIKE DOMAIN-CONTAINING PROTEIN"/>
    <property type="match status" value="1"/>
</dbReference>
<sequence length="419" mass="46327">MPDSCLYITYSNPQAVYYPGTSVNGTVHLNLKEPVKARSLKIVVDGRAHTHWNITRSRQVRNTDGTYRTEHYTVPYHATVIYASGETNAWSAPRGAKEVLPAGSNQFPFTFLLPSTCAPSFEGTYGYIRYMVKVELDRPWRFNKTDKKLFTVVPMFDLNAIPQAVMPFKDITVKNLGVVLFRHGKVTVECELPKMGFVPGEMVVISARVINDSSKTITKAHVKLLEYSKYVAYAHGSTLPQCAFIQESGCNYREQRRKLATGDQKLFIDKKSKGQAQIYLQVPSTVPTFNTCPIVSVEYCVEVKFETSGTLNSDIEATCPIIVGTIPVRSANFTAQPSAPPLDPPSTSAVGPSAPPMESPPPYPEANSTTPFSPLPPSYEECVNGVDGTTMDTDSMEPFVPRYPYYPTLSNNCEKNGVS</sequence>
<feature type="domain" description="Arrestin C-terminal-like" evidence="3">
    <location>
        <begin position="182"/>
        <end position="328"/>
    </location>
</feature>
<reference evidence="4 5" key="1">
    <citation type="submission" date="2014-10" db="EMBL/GenBank/DDBJ databases">
        <title>Draft genome of the hookworm Ancylostoma caninum.</title>
        <authorList>
            <person name="Mitreva M."/>
        </authorList>
    </citation>
    <scope>NUCLEOTIDE SEQUENCE [LARGE SCALE GENOMIC DNA]</scope>
    <source>
        <strain evidence="4 5">Baltimore</strain>
    </source>
</reference>
<dbReference type="AlphaFoldDB" id="A0A368H2U2"/>
<evidence type="ECO:0000259" key="3">
    <source>
        <dbReference type="SMART" id="SM01017"/>
    </source>
</evidence>
<dbReference type="SUPFAM" id="SSF81296">
    <property type="entry name" value="E set domains"/>
    <property type="match status" value="2"/>
</dbReference>
<dbReference type="InterPro" id="IPR050357">
    <property type="entry name" value="Arrestin_domain-protein"/>
</dbReference>
<dbReference type="Proteomes" id="UP000252519">
    <property type="component" value="Unassembled WGS sequence"/>
</dbReference>
<dbReference type="Pfam" id="PF02752">
    <property type="entry name" value="Arrestin_C"/>
    <property type="match status" value="1"/>
</dbReference>
<dbReference type="GO" id="GO:0015031">
    <property type="term" value="P:protein transport"/>
    <property type="evidence" value="ECO:0007669"/>
    <property type="project" value="TreeGrafter"/>
</dbReference>
<comment type="caution">
    <text evidence="4">The sequence shown here is derived from an EMBL/GenBank/DDBJ whole genome shotgun (WGS) entry which is preliminary data.</text>
</comment>
<dbReference type="PANTHER" id="PTHR11188">
    <property type="entry name" value="ARRESTIN DOMAIN CONTAINING PROTEIN"/>
    <property type="match status" value="1"/>
</dbReference>
<dbReference type="STRING" id="29170.A0A368H2U2"/>
<proteinExistence type="inferred from homology"/>
<accession>A0A368H2U2</accession>
<feature type="region of interest" description="Disordered" evidence="2">
    <location>
        <begin position="334"/>
        <end position="406"/>
    </location>
</feature>
<name>A0A368H2U2_ANCCA</name>
<feature type="compositionally biased region" description="Pro residues" evidence="2">
    <location>
        <begin position="353"/>
        <end position="364"/>
    </location>
</feature>
<evidence type="ECO:0000256" key="1">
    <source>
        <dbReference type="ARBA" id="ARBA00005298"/>
    </source>
</evidence>
<evidence type="ECO:0000313" key="5">
    <source>
        <dbReference type="Proteomes" id="UP000252519"/>
    </source>
</evidence>